<evidence type="ECO:0000313" key="3">
    <source>
        <dbReference type="Proteomes" id="UP000198211"/>
    </source>
</evidence>
<comment type="caution">
    <text evidence="2">The sequence shown here is derived from an EMBL/GenBank/DDBJ whole genome shotgun (WGS) entry which is preliminary data.</text>
</comment>
<name>A0A225WT64_9STRA</name>
<reference evidence="3" key="1">
    <citation type="submission" date="2017-03" db="EMBL/GenBank/DDBJ databases">
        <title>Phytopthora megakarya and P. palmivora, two closely related causual agents of cacao black pod achieved similar genome size and gene model numbers by different mechanisms.</title>
        <authorList>
            <person name="Ali S."/>
            <person name="Shao J."/>
            <person name="Larry D.J."/>
            <person name="Kronmiller B."/>
            <person name="Shen D."/>
            <person name="Strem M.D."/>
            <person name="Melnick R.L."/>
            <person name="Guiltinan M.J."/>
            <person name="Tyler B.M."/>
            <person name="Meinhardt L.W."/>
            <person name="Bailey B.A."/>
        </authorList>
    </citation>
    <scope>NUCLEOTIDE SEQUENCE [LARGE SCALE GENOMIC DNA]</scope>
    <source>
        <strain evidence="3">zdho120</strain>
    </source>
</reference>
<keyword evidence="3" id="KW-1185">Reference proteome</keyword>
<organism evidence="2 3">
    <name type="scientific">Phytophthora megakarya</name>
    <dbReference type="NCBI Taxonomy" id="4795"/>
    <lineage>
        <taxon>Eukaryota</taxon>
        <taxon>Sar</taxon>
        <taxon>Stramenopiles</taxon>
        <taxon>Oomycota</taxon>
        <taxon>Peronosporomycetes</taxon>
        <taxon>Peronosporales</taxon>
        <taxon>Peronosporaceae</taxon>
        <taxon>Phytophthora</taxon>
    </lineage>
</organism>
<dbReference type="SUPFAM" id="SSF56672">
    <property type="entry name" value="DNA/RNA polymerases"/>
    <property type="match status" value="1"/>
</dbReference>
<dbReference type="Pfam" id="PF17919">
    <property type="entry name" value="RT_RNaseH_2"/>
    <property type="match status" value="1"/>
</dbReference>
<dbReference type="AlphaFoldDB" id="A0A225WT64"/>
<gene>
    <name evidence="2" type="ORF">PHMEG_0004696</name>
</gene>
<evidence type="ECO:0000313" key="2">
    <source>
        <dbReference type="EMBL" id="OWZ20834.1"/>
    </source>
</evidence>
<feature type="domain" description="Reverse transcriptase/retrotransposon-derived protein RNase H-like" evidence="1">
    <location>
        <begin position="47"/>
        <end position="85"/>
    </location>
</feature>
<dbReference type="InterPro" id="IPR043502">
    <property type="entry name" value="DNA/RNA_pol_sf"/>
</dbReference>
<accession>A0A225WT64</accession>
<sequence length="85" mass="9859">MILTYLGHIATPSGILRNPEKVKVVINVKRPHDLHTRLKVKGTEFVWAEDGESAFLQLKRRLIEPPILIYPNFSKRFKLYVDSSK</sequence>
<evidence type="ECO:0000259" key="1">
    <source>
        <dbReference type="Pfam" id="PF17919"/>
    </source>
</evidence>
<protein>
    <submittedName>
        <fullName evidence="2">Gag-pol fusion protein</fullName>
    </submittedName>
</protein>
<dbReference type="Proteomes" id="UP000198211">
    <property type="component" value="Unassembled WGS sequence"/>
</dbReference>
<dbReference type="InterPro" id="IPR041577">
    <property type="entry name" value="RT_RNaseH_2"/>
</dbReference>
<dbReference type="EMBL" id="NBNE01000285">
    <property type="protein sequence ID" value="OWZ20834.1"/>
    <property type="molecule type" value="Genomic_DNA"/>
</dbReference>
<dbReference type="OrthoDB" id="116078at2759"/>
<proteinExistence type="predicted"/>